<dbReference type="EMBL" id="CAJNJA010030432">
    <property type="protein sequence ID" value="CAE7643347.1"/>
    <property type="molecule type" value="Genomic_DNA"/>
</dbReference>
<accession>A0A812VNQ1</accession>
<dbReference type="Proteomes" id="UP000601435">
    <property type="component" value="Unassembled WGS sequence"/>
</dbReference>
<keyword evidence="4" id="KW-1185">Reference proteome</keyword>
<evidence type="ECO:0000256" key="2">
    <source>
        <dbReference type="SAM" id="MobiDB-lite"/>
    </source>
</evidence>
<gene>
    <name evidence="3" type="primary">adhC2</name>
    <name evidence="3" type="ORF">SNEC2469_LOCUS18181</name>
</gene>
<feature type="coiled-coil region" evidence="1">
    <location>
        <begin position="150"/>
        <end position="177"/>
    </location>
</feature>
<protein>
    <submittedName>
        <fullName evidence="3">AdhC2 protein</fullName>
    </submittedName>
</protein>
<evidence type="ECO:0000313" key="4">
    <source>
        <dbReference type="Proteomes" id="UP000601435"/>
    </source>
</evidence>
<reference evidence="3" key="1">
    <citation type="submission" date="2021-02" db="EMBL/GenBank/DDBJ databases">
        <authorList>
            <person name="Dougan E. K."/>
            <person name="Rhodes N."/>
            <person name="Thang M."/>
            <person name="Chan C."/>
        </authorList>
    </citation>
    <scope>NUCLEOTIDE SEQUENCE</scope>
</reference>
<dbReference type="AlphaFoldDB" id="A0A812VNQ1"/>
<proteinExistence type="predicted"/>
<organism evidence="3 4">
    <name type="scientific">Symbiodinium necroappetens</name>
    <dbReference type="NCBI Taxonomy" id="1628268"/>
    <lineage>
        <taxon>Eukaryota</taxon>
        <taxon>Sar</taxon>
        <taxon>Alveolata</taxon>
        <taxon>Dinophyceae</taxon>
        <taxon>Suessiales</taxon>
        <taxon>Symbiodiniaceae</taxon>
        <taxon>Symbiodinium</taxon>
    </lineage>
</organism>
<feature type="region of interest" description="Disordered" evidence="2">
    <location>
        <begin position="58"/>
        <end position="99"/>
    </location>
</feature>
<feature type="non-terminal residue" evidence="3">
    <location>
        <position position="237"/>
    </location>
</feature>
<evidence type="ECO:0000256" key="1">
    <source>
        <dbReference type="SAM" id="Coils"/>
    </source>
</evidence>
<keyword evidence="1" id="KW-0175">Coiled coil</keyword>
<feature type="non-terminal residue" evidence="3">
    <location>
        <position position="1"/>
    </location>
</feature>
<comment type="caution">
    <text evidence="3">The sequence shown here is derived from an EMBL/GenBank/DDBJ whole genome shotgun (WGS) entry which is preliminary data.</text>
</comment>
<name>A0A812VNQ1_9DINO</name>
<sequence>EIPRLQDVLRDFADSDNMVSESSLRDVVGFTEEVADTLAAQLGPGPWHVEKLEQLFSGATNEDLEEEPASRSSSPAKGWRSDSPHQQWSSASPLRRRHTVGFASEAPSYDADDLEDDGLCQLSALVETALRGDEEATKLQHLLRRTWHVAQALEQQRHRLQDEAAEAHKQAKLQSERVTSAENARVSAEAAEAAALSALQVAGQRQVASRELIRRREEELEEARLRSEGLEGELARQ</sequence>
<evidence type="ECO:0000313" key="3">
    <source>
        <dbReference type="EMBL" id="CAE7643347.1"/>
    </source>
</evidence>